<accession>A0AAV5J3B3</accession>
<proteinExistence type="predicted"/>
<name>A0AAV5J3B3_9ROSI</name>
<evidence type="ECO:0000313" key="2">
    <source>
        <dbReference type="Proteomes" id="UP001054252"/>
    </source>
</evidence>
<dbReference type="AlphaFoldDB" id="A0AAV5J3B3"/>
<keyword evidence="2" id="KW-1185">Reference proteome</keyword>
<protein>
    <submittedName>
        <fullName evidence="1">Uncharacterized protein</fullName>
    </submittedName>
</protein>
<dbReference type="Proteomes" id="UP001054252">
    <property type="component" value="Unassembled WGS sequence"/>
</dbReference>
<organism evidence="1 2">
    <name type="scientific">Rubroshorea leprosula</name>
    <dbReference type="NCBI Taxonomy" id="152421"/>
    <lineage>
        <taxon>Eukaryota</taxon>
        <taxon>Viridiplantae</taxon>
        <taxon>Streptophyta</taxon>
        <taxon>Embryophyta</taxon>
        <taxon>Tracheophyta</taxon>
        <taxon>Spermatophyta</taxon>
        <taxon>Magnoliopsida</taxon>
        <taxon>eudicotyledons</taxon>
        <taxon>Gunneridae</taxon>
        <taxon>Pentapetalae</taxon>
        <taxon>rosids</taxon>
        <taxon>malvids</taxon>
        <taxon>Malvales</taxon>
        <taxon>Dipterocarpaceae</taxon>
        <taxon>Rubroshorea</taxon>
    </lineage>
</organism>
<comment type="caution">
    <text evidence="1">The sequence shown here is derived from an EMBL/GenBank/DDBJ whole genome shotgun (WGS) entry which is preliminary data.</text>
</comment>
<sequence length="84" mass="9795">MWLTVVIGFESFQVSEYGVLGLSVEEWVKELHLISFILIKDTRAEGRGRVARIQRRLLIVEVEKTIMKYLAYLDQQHVRSLVCS</sequence>
<reference evidence="1 2" key="1">
    <citation type="journal article" date="2021" name="Commun. Biol.">
        <title>The genome of Shorea leprosula (Dipterocarpaceae) highlights the ecological relevance of drought in aseasonal tropical rainforests.</title>
        <authorList>
            <person name="Ng K.K.S."/>
            <person name="Kobayashi M.J."/>
            <person name="Fawcett J.A."/>
            <person name="Hatakeyama M."/>
            <person name="Paape T."/>
            <person name="Ng C.H."/>
            <person name="Ang C.C."/>
            <person name="Tnah L.H."/>
            <person name="Lee C.T."/>
            <person name="Nishiyama T."/>
            <person name="Sese J."/>
            <person name="O'Brien M.J."/>
            <person name="Copetti D."/>
            <person name="Mohd Noor M.I."/>
            <person name="Ong R.C."/>
            <person name="Putra M."/>
            <person name="Sireger I.Z."/>
            <person name="Indrioko S."/>
            <person name="Kosugi Y."/>
            <person name="Izuno A."/>
            <person name="Isagi Y."/>
            <person name="Lee S.L."/>
            <person name="Shimizu K.K."/>
        </authorList>
    </citation>
    <scope>NUCLEOTIDE SEQUENCE [LARGE SCALE GENOMIC DNA]</scope>
    <source>
        <strain evidence="1">214</strain>
    </source>
</reference>
<dbReference type="EMBL" id="BPVZ01000023">
    <property type="protein sequence ID" value="GKV05412.1"/>
    <property type="molecule type" value="Genomic_DNA"/>
</dbReference>
<gene>
    <name evidence="1" type="ORF">SLEP1_g17429</name>
</gene>
<evidence type="ECO:0000313" key="1">
    <source>
        <dbReference type="EMBL" id="GKV05412.1"/>
    </source>
</evidence>